<dbReference type="GO" id="GO:0006412">
    <property type="term" value="P:translation"/>
    <property type="evidence" value="ECO:0007669"/>
    <property type="project" value="InterPro"/>
</dbReference>
<keyword evidence="3" id="KW-0687">Ribonucleoprotein</keyword>
<evidence type="ECO:0000256" key="3">
    <source>
        <dbReference type="ARBA" id="ARBA00023274"/>
    </source>
</evidence>
<reference evidence="4 5" key="1">
    <citation type="submission" date="2019-05" db="EMBL/GenBank/DDBJ databases">
        <title>Another draft genome of Portunus trituberculatus and its Hox gene families provides insights of decapod evolution.</title>
        <authorList>
            <person name="Jeong J.-H."/>
            <person name="Song I."/>
            <person name="Kim S."/>
            <person name="Choi T."/>
            <person name="Kim D."/>
            <person name="Ryu S."/>
            <person name="Kim W."/>
        </authorList>
    </citation>
    <scope>NUCLEOTIDE SEQUENCE [LARGE SCALE GENOMIC DNA]</scope>
    <source>
        <tissue evidence="4">Muscle</tissue>
    </source>
</reference>
<evidence type="ECO:0000313" key="5">
    <source>
        <dbReference type="Proteomes" id="UP000324222"/>
    </source>
</evidence>
<sequence>MESSVIIKWPSKSIPAFGEDSSPATTCARPLVGVHVDGAVSGASVSLPAVFRAPIRPDVVNFVHDQMAKNRRQPYAVNKDAGEWRVVACPCTWLHT</sequence>
<dbReference type="OrthoDB" id="10259785at2759"/>
<comment type="similarity">
    <text evidence="1">Belongs to the universal ribosomal protein uL4 family.</text>
</comment>
<organism evidence="4 5">
    <name type="scientific">Portunus trituberculatus</name>
    <name type="common">Swimming crab</name>
    <name type="synonym">Neptunus trituberculatus</name>
    <dbReference type="NCBI Taxonomy" id="210409"/>
    <lineage>
        <taxon>Eukaryota</taxon>
        <taxon>Metazoa</taxon>
        <taxon>Ecdysozoa</taxon>
        <taxon>Arthropoda</taxon>
        <taxon>Crustacea</taxon>
        <taxon>Multicrustacea</taxon>
        <taxon>Malacostraca</taxon>
        <taxon>Eumalacostraca</taxon>
        <taxon>Eucarida</taxon>
        <taxon>Decapoda</taxon>
        <taxon>Pleocyemata</taxon>
        <taxon>Brachyura</taxon>
        <taxon>Eubrachyura</taxon>
        <taxon>Portunoidea</taxon>
        <taxon>Portunidae</taxon>
        <taxon>Portuninae</taxon>
        <taxon>Portunus</taxon>
    </lineage>
</organism>
<keyword evidence="2 4" id="KW-0689">Ribosomal protein</keyword>
<protein>
    <submittedName>
        <fullName evidence="4">60S ribosomal protein L4-A</fullName>
    </submittedName>
</protein>
<gene>
    <name evidence="4" type="primary">rpl4-a</name>
    <name evidence="4" type="ORF">E2C01_091552</name>
</gene>
<dbReference type="PANTHER" id="PTHR19431">
    <property type="entry name" value="60S RIBOSOMAL PROTEIN L4"/>
    <property type="match status" value="1"/>
</dbReference>
<comment type="caution">
    <text evidence="4">The sequence shown here is derived from an EMBL/GenBank/DDBJ whole genome shotgun (WGS) entry which is preliminary data.</text>
</comment>
<dbReference type="EMBL" id="VSRR010105412">
    <property type="protein sequence ID" value="MPC96301.1"/>
    <property type="molecule type" value="Genomic_DNA"/>
</dbReference>
<dbReference type="Gene3D" id="3.40.1370.10">
    <property type="match status" value="1"/>
</dbReference>
<dbReference type="GO" id="GO:1990904">
    <property type="term" value="C:ribonucleoprotein complex"/>
    <property type="evidence" value="ECO:0007669"/>
    <property type="project" value="UniProtKB-KW"/>
</dbReference>
<evidence type="ECO:0000256" key="1">
    <source>
        <dbReference type="ARBA" id="ARBA00010528"/>
    </source>
</evidence>
<dbReference type="AlphaFoldDB" id="A0A5B7JE87"/>
<dbReference type="GO" id="GO:0005840">
    <property type="term" value="C:ribosome"/>
    <property type="evidence" value="ECO:0007669"/>
    <property type="project" value="UniProtKB-KW"/>
</dbReference>
<name>A0A5B7JE87_PORTR</name>
<dbReference type="InterPro" id="IPR023574">
    <property type="entry name" value="Ribosomal_uL4_dom_sf"/>
</dbReference>
<dbReference type="GO" id="GO:0003735">
    <property type="term" value="F:structural constituent of ribosome"/>
    <property type="evidence" value="ECO:0007669"/>
    <property type="project" value="InterPro"/>
</dbReference>
<dbReference type="InterPro" id="IPR045240">
    <property type="entry name" value="Ribosomal_uL4_euk/arch"/>
</dbReference>
<dbReference type="SUPFAM" id="SSF52166">
    <property type="entry name" value="Ribosomal protein L4"/>
    <property type="match status" value="1"/>
</dbReference>
<dbReference type="Proteomes" id="UP000324222">
    <property type="component" value="Unassembled WGS sequence"/>
</dbReference>
<evidence type="ECO:0000256" key="2">
    <source>
        <dbReference type="ARBA" id="ARBA00022980"/>
    </source>
</evidence>
<keyword evidence="5" id="KW-1185">Reference proteome</keyword>
<accession>A0A5B7JE87</accession>
<evidence type="ECO:0000313" key="4">
    <source>
        <dbReference type="EMBL" id="MPC96301.1"/>
    </source>
</evidence>
<proteinExistence type="inferred from homology"/>